<dbReference type="SUPFAM" id="SSF57850">
    <property type="entry name" value="RING/U-box"/>
    <property type="match status" value="1"/>
</dbReference>
<evidence type="ECO:0000256" key="16">
    <source>
        <dbReference type="RuleBase" id="RU367090"/>
    </source>
</evidence>
<dbReference type="CDD" id="cd16491">
    <property type="entry name" value="RING-CH-C4HC3_LTN1"/>
    <property type="match status" value="1"/>
</dbReference>
<evidence type="ECO:0000256" key="8">
    <source>
        <dbReference type="ARBA" id="ARBA00022679"/>
    </source>
</evidence>
<dbReference type="PROSITE" id="PS50089">
    <property type="entry name" value="ZF_RING_2"/>
    <property type="match status" value="1"/>
</dbReference>
<keyword evidence="8 16" id="KW-0808">Transferase</keyword>
<dbReference type="InterPro" id="IPR054476">
    <property type="entry name" value="Ltn1_N"/>
</dbReference>
<dbReference type="EC" id="2.3.2.27" evidence="5 16"/>
<evidence type="ECO:0000256" key="1">
    <source>
        <dbReference type="ARBA" id="ARBA00000900"/>
    </source>
</evidence>
<dbReference type="Pfam" id="PF22958">
    <property type="entry name" value="Ltn1_1st"/>
    <property type="match status" value="1"/>
</dbReference>
<evidence type="ECO:0000256" key="11">
    <source>
        <dbReference type="ARBA" id="ARBA00022771"/>
    </source>
</evidence>
<dbReference type="FunFam" id="3.30.40.10:FF:000038">
    <property type="entry name" value="E3 ubiquitin-protein ligase listerin"/>
    <property type="match status" value="1"/>
</dbReference>
<evidence type="ECO:0000256" key="17">
    <source>
        <dbReference type="SAM" id="MobiDB-lite"/>
    </source>
</evidence>
<feature type="domain" description="RING-type" evidence="18">
    <location>
        <begin position="1863"/>
        <end position="1910"/>
    </location>
</feature>
<dbReference type="GO" id="GO:1990116">
    <property type="term" value="P:ribosome-associated ubiquitin-dependent protein catabolic process"/>
    <property type="evidence" value="ECO:0007669"/>
    <property type="project" value="UniProtKB-UniRule"/>
</dbReference>
<evidence type="ECO:0000256" key="5">
    <source>
        <dbReference type="ARBA" id="ARBA00012483"/>
    </source>
</evidence>
<keyword evidence="13 16" id="KW-0862">Zinc</keyword>
<dbReference type="GO" id="GO:0005829">
    <property type="term" value="C:cytosol"/>
    <property type="evidence" value="ECO:0007669"/>
    <property type="project" value="UniProtKB-SubCell"/>
</dbReference>
<feature type="region of interest" description="Disordered" evidence="17">
    <location>
        <begin position="1"/>
        <end position="66"/>
    </location>
</feature>
<comment type="function">
    <text evidence="16">E3 ubiquitin-protein ligase. Component of the ribosome quality control complex (RQC), a ribosome-associated complex that mediates ubiquitination and extraction of incompletely synthesized nascent chains for proteasomal degradation.</text>
</comment>
<dbReference type="Pfam" id="PF22999">
    <property type="entry name" value="LTN1_E3_ligase_6th"/>
    <property type="match status" value="1"/>
</dbReference>
<evidence type="ECO:0000256" key="12">
    <source>
        <dbReference type="ARBA" id="ARBA00022786"/>
    </source>
</evidence>
<comment type="caution">
    <text evidence="19">The sequence shown here is derived from an EMBL/GenBank/DDBJ whole genome shotgun (WGS) entry which is preliminary data.</text>
</comment>
<dbReference type="PANTHER" id="PTHR12389">
    <property type="entry name" value="ZINC FINGER PROTEIN 294"/>
    <property type="match status" value="1"/>
</dbReference>
<comment type="subunit">
    <text evidence="16">Component of the ribosome quality control complex (RQC).</text>
</comment>
<feature type="compositionally biased region" description="Polar residues" evidence="17">
    <location>
        <begin position="1"/>
        <end position="11"/>
    </location>
</feature>
<protein>
    <recommendedName>
        <fullName evidence="6 16">E3 ubiquitin-protein ligase listerin</fullName>
        <ecNumber evidence="5 16">2.3.2.27</ecNumber>
    </recommendedName>
    <alternativeName>
        <fullName evidence="16">RING-type E3 ubiquitin transferase listerin</fullName>
    </alternativeName>
</protein>
<dbReference type="SUPFAM" id="SSF48371">
    <property type="entry name" value="ARM repeat"/>
    <property type="match status" value="1"/>
</dbReference>
<proteinExistence type="inferred from homology"/>
<sequence length="1915" mass="211570">MVKGKSSASSGTRKKHARKAAGASGIIEEPIQKDKKPKKEKGEKGGKKGAKKEPRQKVYIPPVKPAPVQPDPLETTGLAHRLPPELLVVLRSLSKKAIVTKAKALEDLQASWVNKSEEYEAVLLDMLPVWLHHVPSLFLHPSRRIRSLAAGLHSSFLHIPSVKDQILFSLTDLLDEDQVSSIVGTWCITVHDIDRAVSSSSSELWNRHLVPLLTSDSPLLKSLESFIRRAILDPHGVYVYLNPAPPSAPALPPGRKGPGGRPLPTSRSGTETPEGAERSKADALEESEMDRRARIRVGALGSMRWILEQHPNQFLASEDLSFFSNPALWSILHHAVTPPFLPPNIEGFGAGQPIVRKSAWALVQSVLKASKDKPQLNEILPILSTAILRSAFVEQDSTVQAVMWQPLLVFLKEVRDAWRLEMKYSADHKETGEAEEDSEDEDDDDDAGEGERHRKESKDDGNKSHVSQAYQEFLQFLQLGCSGSPMQGYPTVVVILSTIPSEVIAASTPSLFSLPTPSEPQPHQAEAEADTKSEIQPETQSNPKIPSNPLMDLFTSFWAAIDGRALSSLQRSAASSAFLSSLLECMVFLIRRVWRDLFSSTSVSPSTSASGEGVGLDSTSSAGYDGSAGVEEPKNPKHASLLLFGSSQAQRSEDGHENENREQLYLSKLQEVMKSQIERVWSELSDKTLKIEERVAGVYLARTLLDFIALETSGSEDQPQRELYGVAWEALANGIRQRALECPGLVSTVLSVFLSGQKKDSGNKNRIREILEKSAKELLKDILEMTIGECEGHVSMSEGQIGTGSEKEENNDTAERSIQLLVAFMQTFSEALFAEPGFTEASILSYRPRIDNLLLSHGYTILSKSPILFKTYLIRRNDAQKRLECWQNILAALALRHSSGSDASVSVLSQALDVLGEAGPSISSGLRPKAEEIDPLVGRLLAESMNGTVGSSSAQVSLVRRIFTNPAPILSESGFSSLLQSLASAFSLQIDSALRSNDVSMNSFVVVLDLLEIALVGEVDMGKKNVAEGLVLSVIPDVFLLAFLFPKLGEEAGVFVTAKRVWEKWTHDNEGVYVQLKDRLKELLGDTQVRFSPSQIVQTLSALFSKCRIDPIHELVEADAEFNAILVDLPSDPIDPSLAVLDPLIPPASSFSEETVSPPSCDTHGYSYYARLVIALLHIALDNRRVARENMWILRHLLALSQYAEDLLNIPTGQSPVFSRAAIDAGNDEGDSEFELGELVVKIQQIVTYALTSATTEGWRLDALSALDGKESAKSLQPHAQFLVDVIRLTQSVDTARECRVLYNVLQHVMDDIEKDEAESWVSYARKIEKSAPQTSMTIVAAISHFAPEPPRLERYRNELAASLLGIPPTKVDTEGLQALRKLAAAAPDSESGVAFLPPQRAINVVKSCEQWVGSDEDISEEVECAMTLTFFHLAPILQNVSGAHWAFIFDVIENNLENCSMTDDTTWVTMARTLRLVILIRDLALTNKGLHANWAERETAVLTLIRNFATSQLESQQPSAPGSACRELVLSIVQDLPSGLIDHETLPKMCHLLSDPSVEVQKMAYQLLLPAAKKRTEHLVIEAGIDTEDKVKAELPSELMVILEQTLSLDLADNEQDPNLFGHFLGWMLLFDLFTDTSLRVRVSYIDQLRSSDIIGSHFIPTIFSILGIDQGIAKTFKLDMWGVDEYYMQFYESGPSKDFSLKVFAAHLYYRALLTVPSLIHNWVLECKDRQLSSSVATYTSTHFSPLIIKAELAHVKNPESASELADENLTIKVSSLTNEVAASYLVDEHQLEIRLKIPTDWPLHRVEIKDVKRVGVDENRWRAWLLAVQQTIWAQNGRIVDGLALFKKNVTLHFEGQVECAICYSIISVMDGSLPKKPCKTCKNRFHAGCLFKWFNSSHSSSCPLCRSDILH</sequence>
<evidence type="ECO:0000256" key="4">
    <source>
        <dbReference type="ARBA" id="ARBA00007997"/>
    </source>
</evidence>
<dbReference type="GO" id="GO:0061630">
    <property type="term" value="F:ubiquitin protein ligase activity"/>
    <property type="evidence" value="ECO:0007669"/>
    <property type="project" value="UniProtKB-UniRule"/>
</dbReference>
<dbReference type="GO" id="GO:0072344">
    <property type="term" value="P:rescue of stalled ribosome"/>
    <property type="evidence" value="ECO:0007669"/>
    <property type="project" value="UniProtKB-UniRule"/>
</dbReference>
<feature type="compositionally biased region" description="Acidic residues" evidence="17">
    <location>
        <begin position="433"/>
        <end position="448"/>
    </location>
</feature>
<keyword evidence="12 16" id="KW-0833">Ubl conjugation pathway</keyword>
<keyword evidence="11 15" id="KW-0863">Zinc-finger</keyword>
<keyword evidence="20" id="KW-1185">Reference proteome</keyword>
<keyword evidence="10" id="KW-0677">Repeat</keyword>
<comment type="function">
    <text evidence="14">E3 ubiquitin-protein ligase component of the ribosome quality control complex (RQC), a ribosome-associated complex that mediates ubiquitination and extraction of incompletely synthesized nascent chains for proteasomal degradation. Mediates ubiquitination of proteins derived from mRNAs lacking stop codons (non-stop proteins) and other translation arrest products induced by poly-lysine sequences and tandem rare codons. Ubiquitination leads to CDC48 recruitment for extraction and degradation of the incomplete translation product. May indirectly play a role in chromatin function and transcription.</text>
</comment>
<dbReference type="Proteomes" id="UP000559256">
    <property type="component" value="Unassembled WGS sequence"/>
</dbReference>
<feature type="region of interest" description="Disordered" evidence="17">
    <location>
        <begin position="249"/>
        <end position="288"/>
    </location>
</feature>
<dbReference type="PANTHER" id="PTHR12389:SF0">
    <property type="entry name" value="E3 UBIQUITIN-PROTEIN LIGASE LISTERIN"/>
    <property type="match status" value="1"/>
</dbReference>
<keyword evidence="9 16" id="KW-0479">Metal-binding</keyword>
<organism evidence="19 20">
    <name type="scientific">Tetrapyrgos nigripes</name>
    <dbReference type="NCBI Taxonomy" id="182062"/>
    <lineage>
        <taxon>Eukaryota</taxon>
        <taxon>Fungi</taxon>
        <taxon>Dikarya</taxon>
        <taxon>Basidiomycota</taxon>
        <taxon>Agaricomycotina</taxon>
        <taxon>Agaricomycetes</taxon>
        <taxon>Agaricomycetidae</taxon>
        <taxon>Agaricales</taxon>
        <taxon>Marasmiineae</taxon>
        <taxon>Marasmiaceae</taxon>
        <taxon>Tetrapyrgos</taxon>
    </lineage>
</organism>
<name>A0A8H5GSQ6_9AGAR</name>
<evidence type="ECO:0000256" key="9">
    <source>
        <dbReference type="ARBA" id="ARBA00022723"/>
    </source>
</evidence>
<evidence type="ECO:0000313" key="20">
    <source>
        <dbReference type="Proteomes" id="UP000559256"/>
    </source>
</evidence>
<dbReference type="EMBL" id="JAACJM010000011">
    <property type="protein sequence ID" value="KAF5370318.1"/>
    <property type="molecule type" value="Genomic_DNA"/>
</dbReference>
<feature type="region of interest" description="Disordered" evidence="17">
    <location>
        <begin position="601"/>
        <end position="635"/>
    </location>
</feature>
<feature type="region of interest" description="Disordered" evidence="17">
    <location>
        <begin position="514"/>
        <end position="546"/>
    </location>
</feature>
<reference evidence="19 20" key="1">
    <citation type="journal article" date="2020" name="ISME J.">
        <title>Uncovering the hidden diversity of litter-decomposition mechanisms in mushroom-forming fungi.</title>
        <authorList>
            <person name="Floudas D."/>
            <person name="Bentzer J."/>
            <person name="Ahren D."/>
            <person name="Johansson T."/>
            <person name="Persson P."/>
            <person name="Tunlid A."/>
        </authorList>
    </citation>
    <scope>NUCLEOTIDE SEQUENCE [LARGE SCALE GENOMIC DNA]</scope>
    <source>
        <strain evidence="19 20">CBS 291.85</strain>
    </source>
</reference>
<evidence type="ECO:0000256" key="3">
    <source>
        <dbReference type="ARBA" id="ARBA00004906"/>
    </source>
</evidence>
<dbReference type="InterPro" id="IPR039795">
    <property type="entry name" value="LTN1/Rkr1"/>
</dbReference>
<gene>
    <name evidence="19" type="ORF">D9758_006910</name>
</gene>
<feature type="compositionally biased region" description="Basic and acidic residues" evidence="17">
    <location>
        <begin position="449"/>
        <end position="463"/>
    </location>
</feature>
<dbReference type="GO" id="GO:1990112">
    <property type="term" value="C:RQC complex"/>
    <property type="evidence" value="ECO:0007669"/>
    <property type="project" value="UniProtKB-UniRule"/>
</dbReference>
<comment type="similarity">
    <text evidence="4 16">Belongs to the LTN1 family.</text>
</comment>
<feature type="compositionally biased region" description="Basic and acidic residues" evidence="17">
    <location>
        <begin position="40"/>
        <end position="56"/>
    </location>
</feature>
<feature type="compositionally biased region" description="Basic and acidic residues" evidence="17">
    <location>
        <begin position="525"/>
        <end position="535"/>
    </location>
</feature>
<evidence type="ECO:0000256" key="14">
    <source>
        <dbReference type="ARBA" id="ARBA00055150"/>
    </source>
</evidence>
<dbReference type="InterPro" id="IPR001841">
    <property type="entry name" value="Znf_RING"/>
</dbReference>
<dbReference type="Pfam" id="PF23009">
    <property type="entry name" value="UBC_like"/>
    <property type="match status" value="1"/>
</dbReference>
<accession>A0A8H5GSQ6</accession>
<comment type="catalytic activity">
    <reaction evidence="1 16">
        <text>S-ubiquitinyl-[E2 ubiquitin-conjugating enzyme]-L-cysteine + [acceptor protein]-L-lysine = [E2 ubiquitin-conjugating enzyme]-L-cysteine + N(6)-ubiquitinyl-[acceptor protein]-L-lysine.</text>
        <dbReference type="EC" id="2.3.2.27"/>
    </reaction>
</comment>
<dbReference type="InterPro" id="IPR013083">
    <property type="entry name" value="Znf_RING/FYVE/PHD"/>
</dbReference>
<dbReference type="SMART" id="SM01197">
    <property type="entry name" value="FANCL_C"/>
    <property type="match status" value="1"/>
</dbReference>
<feature type="compositionally biased region" description="Low complexity" evidence="17">
    <location>
        <begin position="601"/>
        <end position="610"/>
    </location>
</feature>
<dbReference type="Gene3D" id="3.30.40.10">
    <property type="entry name" value="Zinc/RING finger domain, C3HC4 (zinc finger)"/>
    <property type="match status" value="1"/>
</dbReference>
<dbReference type="GO" id="GO:0043023">
    <property type="term" value="F:ribosomal large subunit binding"/>
    <property type="evidence" value="ECO:0007669"/>
    <property type="project" value="TreeGrafter"/>
</dbReference>
<dbReference type="InterPro" id="IPR016024">
    <property type="entry name" value="ARM-type_fold"/>
</dbReference>
<dbReference type="GO" id="GO:0016567">
    <property type="term" value="P:protein ubiquitination"/>
    <property type="evidence" value="ECO:0007669"/>
    <property type="project" value="UniProtKB-UniPathway"/>
</dbReference>
<dbReference type="InterPro" id="IPR054477">
    <property type="entry name" value="LTN1_E3_ligase_6th"/>
</dbReference>
<feature type="region of interest" description="Disordered" evidence="17">
    <location>
        <begin position="427"/>
        <end position="464"/>
    </location>
</feature>
<feature type="compositionally biased region" description="Polar residues" evidence="17">
    <location>
        <begin position="536"/>
        <end position="545"/>
    </location>
</feature>
<evidence type="ECO:0000313" key="19">
    <source>
        <dbReference type="EMBL" id="KAF5370318.1"/>
    </source>
</evidence>
<keyword evidence="7" id="KW-0963">Cytoplasm</keyword>
<evidence type="ECO:0000256" key="2">
    <source>
        <dbReference type="ARBA" id="ARBA00004514"/>
    </source>
</evidence>
<evidence type="ECO:0000256" key="7">
    <source>
        <dbReference type="ARBA" id="ARBA00022490"/>
    </source>
</evidence>
<evidence type="ECO:0000256" key="13">
    <source>
        <dbReference type="ARBA" id="ARBA00022833"/>
    </source>
</evidence>
<evidence type="ECO:0000256" key="15">
    <source>
        <dbReference type="PROSITE-ProRule" id="PRU00175"/>
    </source>
</evidence>
<comment type="subcellular location">
    <subcellularLocation>
        <location evidence="2">Cytoplasm</location>
        <location evidence="2">Cytosol</location>
    </subcellularLocation>
</comment>
<dbReference type="GO" id="GO:0008270">
    <property type="term" value="F:zinc ion binding"/>
    <property type="evidence" value="ECO:0007669"/>
    <property type="project" value="UniProtKB-KW"/>
</dbReference>
<evidence type="ECO:0000256" key="10">
    <source>
        <dbReference type="ARBA" id="ARBA00022737"/>
    </source>
</evidence>
<dbReference type="InterPro" id="IPR039804">
    <property type="entry name" value="RING-CH-C4HC3_LTN1"/>
</dbReference>
<evidence type="ECO:0000259" key="18">
    <source>
        <dbReference type="PROSITE" id="PS50089"/>
    </source>
</evidence>
<evidence type="ECO:0000256" key="6">
    <source>
        <dbReference type="ARBA" id="ARBA00017157"/>
    </source>
</evidence>
<dbReference type="OrthoDB" id="6108at2759"/>
<comment type="pathway">
    <text evidence="3 16">Protein modification; protein ubiquitination.</text>
</comment>
<dbReference type="InterPro" id="IPR054478">
    <property type="entry name" value="LTN1_UBC"/>
</dbReference>
<dbReference type="UniPathway" id="UPA00143"/>